<evidence type="ECO:0000313" key="2">
    <source>
        <dbReference type="EMBL" id="CAE0405622.1"/>
    </source>
</evidence>
<dbReference type="AlphaFoldDB" id="A0A7S3KYZ1"/>
<gene>
    <name evidence="2" type="ORF">ACOF00016_LOCUS3629</name>
</gene>
<reference evidence="2" key="1">
    <citation type="submission" date="2021-01" db="EMBL/GenBank/DDBJ databases">
        <authorList>
            <person name="Corre E."/>
            <person name="Pelletier E."/>
            <person name="Niang G."/>
            <person name="Scheremetjew M."/>
            <person name="Finn R."/>
            <person name="Kale V."/>
            <person name="Holt S."/>
            <person name="Cochrane G."/>
            <person name="Meng A."/>
            <person name="Brown T."/>
            <person name="Cohen L."/>
        </authorList>
    </citation>
    <scope>NUCLEOTIDE SEQUENCE</scope>
    <source>
        <strain evidence="2">CCMP127</strain>
    </source>
</reference>
<dbReference type="InterPro" id="IPR001054">
    <property type="entry name" value="A/G_cyclase"/>
</dbReference>
<proteinExistence type="predicted"/>
<dbReference type="InterPro" id="IPR029787">
    <property type="entry name" value="Nucleotide_cyclase"/>
</dbReference>
<sequence length="110" mass="12437">MEKAKRTHRIVASLFPKNIREQILNDDGEFRNGGMLGAKNNLKSFVSGGMNENNLFGQMPIADMYPECTVMYADISGFTSWSSSREPAQVFVLLQNIYAAFDDVARKRHM</sequence>
<evidence type="ECO:0000259" key="1">
    <source>
        <dbReference type="PROSITE" id="PS50125"/>
    </source>
</evidence>
<dbReference type="GO" id="GO:0035556">
    <property type="term" value="P:intracellular signal transduction"/>
    <property type="evidence" value="ECO:0007669"/>
    <property type="project" value="InterPro"/>
</dbReference>
<feature type="domain" description="Guanylate cyclase" evidence="1">
    <location>
        <begin position="69"/>
        <end position="110"/>
    </location>
</feature>
<name>A0A7S3KYZ1_9STRA</name>
<accession>A0A7S3KYZ1</accession>
<dbReference type="EMBL" id="HBIM01004241">
    <property type="protein sequence ID" value="CAE0405622.1"/>
    <property type="molecule type" value="Transcribed_RNA"/>
</dbReference>
<dbReference type="Pfam" id="PF00211">
    <property type="entry name" value="Guanylate_cyc"/>
    <property type="match status" value="1"/>
</dbReference>
<protein>
    <recommendedName>
        <fullName evidence="1">Guanylate cyclase domain-containing protein</fullName>
    </recommendedName>
</protein>
<dbReference type="PROSITE" id="PS50125">
    <property type="entry name" value="GUANYLATE_CYCLASE_2"/>
    <property type="match status" value="1"/>
</dbReference>
<organism evidence="2">
    <name type="scientific">Amphora coffeiformis</name>
    <dbReference type="NCBI Taxonomy" id="265554"/>
    <lineage>
        <taxon>Eukaryota</taxon>
        <taxon>Sar</taxon>
        <taxon>Stramenopiles</taxon>
        <taxon>Ochrophyta</taxon>
        <taxon>Bacillariophyta</taxon>
        <taxon>Bacillariophyceae</taxon>
        <taxon>Bacillariophycidae</taxon>
        <taxon>Thalassiophysales</taxon>
        <taxon>Catenulaceae</taxon>
        <taxon>Amphora</taxon>
    </lineage>
</organism>
<dbReference type="GO" id="GO:0009190">
    <property type="term" value="P:cyclic nucleotide biosynthetic process"/>
    <property type="evidence" value="ECO:0007669"/>
    <property type="project" value="InterPro"/>
</dbReference>
<dbReference type="Gene3D" id="3.30.70.1230">
    <property type="entry name" value="Nucleotide cyclase"/>
    <property type="match status" value="1"/>
</dbReference>
<dbReference type="SUPFAM" id="SSF55073">
    <property type="entry name" value="Nucleotide cyclase"/>
    <property type="match status" value="1"/>
</dbReference>